<feature type="domain" description="CAAX prenyl protease 2/Lysostaphin resistance protein A-like" evidence="2">
    <location>
        <begin position="104"/>
        <end position="202"/>
    </location>
</feature>
<dbReference type="GO" id="GO:0008233">
    <property type="term" value="F:peptidase activity"/>
    <property type="evidence" value="ECO:0007669"/>
    <property type="project" value="UniProtKB-KW"/>
</dbReference>
<dbReference type="InterPro" id="IPR003675">
    <property type="entry name" value="Rce1/LyrA-like_dom"/>
</dbReference>
<evidence type="ECO:0000313" key="4">
    <source>
        <dbReference type="Proteomes" id="UP001235840"/>
    </source>
</evidence>
<reference evidence="3 4" key="1">
    <citation type="submission" date="2023-07" db="EMBL/GenBank/DDBJ databases">
        <title>Genomic Encyclopedia of Type Strains, Phase IV (KMG-IV): sequencing the most valuable type-strain genomes for metagenomic binning, comparative biology and taxonomic classification.</title>
        <authorList>
            <person name="Goeker M."/>
        </authorList>
    </citation>
    <scope>NUCLEOTIDE SEQUENCE [LARGE SCALE GENOMIC DNA]</scope>
    <source>
        <strain evidence="3 4">DSM 12751</strain>
    </source>
</reference>
<feature type="transmembrane region" description="Helical" evidence="1">
    <location>
        <begin position="166"/>
        <end position="183"/>
    </location>
</feature>
<organism evidence="3 4">
    <name type="scientific">Caldalkalibacillus horti</name>
    <dbReference type="NCBI Taxonomy" id="77523"/>
    <lineage>
        <taxon>Bacteria</taxon>
        <taxon>Bacillati</taxon>
        <taxon>Bacillota</taxon>
        <taxon>Bacilli</taxon>
        <taxon>Bacillales</taxon>
        <taxon>Bacillaceae</taxon>
        <taxon>Caldalkalibacillus</taxon>
    </lineage>
</organism>
<feature type="transmembrane region" description="Helical" evidence="1">
    <location>
        <begin position="37"/>
        <end position="56"/>
    </location>
</feature>
<dbReference type="Pfam" id="PF02517">
    <property type="entry name" value="Rce1-like"/>
    <property type="match status" value="1"/>
</dbReference>
<keyword evidence="1" id="KW-0472">Membrane</keyword>
<sequence length="220" mass="25425">MSRMHSKQTNLLIILSPLVIILCGFIIATLFTPILGGWSWVPLAITYWTLMATMVIRFGGKKALMTWFSRPIGKKSWLLIGIFIGFIPILGILMFNIELLAQYPWLTLFWLLFAFINPWFEQSYWRGLLLDAGGKWPQWLIISYSTVLFALSHPIMWGVFSIGNRSYESFAALLLMGVVWCLIRIKTKSLRWSLLSHVLVDIGNMSIFVFMNIYIPPQHF</sequence>
<feature type="transmembrane region" description="Helical" evidence="1">
    <location>
        <begin position="12"/>
        <end position="31"/>
    </location>
</feature>
<name>A0ABT9VYV5_9BACI</name>
<proteinExistence type="predicted"/>
<feature type="transmembrane region" description="Helical" evidence="1">
    <location>
        <begin position="77"/>
        <end position="97"/>
    </location>
</feature>
<keyword evidence="4" id="KW-1185">Reference proteome</keyword>
<dbReference type="RefSeq" id="WP_307394148.1">
    <property type="nucleotide sequence ID" value="NZ_BAAADK010000048.1"/>
</dbReference>
<feature type="transmembrane region" description="Helical" evidence="1">
    <location>
        <begin position="195"/>
        <end position="215"/>
    </location>
</feature>
<protein>
    <submittedName>
        <fullName evidence="3">Membrane protease YdiL (CAAX protease family)</fullName>
    </submittedName>
</protein>
<dbReference type="Proteomes" id="UP001235840">
    <property type="component" value="Unassembled WGS sequence"/>
</dbReference>
<dbReference type="GO" id="GO:0006508">
    <property type="term" value="P:proteolysis"/>
    <property type="evidence" value="ECO:0007669"/>
    <property type="project" value="UniProtKB-KW"/>
</dbReference>
<evidence type="ECO:0000313" key="3">
    <source>
        <dbReference type="EMBL" id="MDQ0166158.1"/>
    </source>
</evidence>
<keyword evidence="3" id="KW-0645">Protease</keyword>
<comment type="caution">
    <text evidence="3">The sequence shown here is derived from an EMBL/GenBank/DDBJ whole genome shotgun (WGS) entry which is preliminary data.</text>
</comment>
<keyword evidence="3" id="KW-0378">Hydrolase</keyword>
<gene>
    <name evidence="3" type="ORF">J2S11_002059</name>
</gene>
<keyword evidence="1" id="KW-0812">Transmembrane</keyword>
<accession>A0ABT9VYV5</accession>
<evidence type="ECO:0000259" key="2">
    <source>
        <dbReference type="Pfam" id="PF02517"/>
    </source>
</evidence>
<dbReference type="EMBL" id="JAUSTY010000007">
    <property type="protein sequence ID" value="MDQ0166158.1"/>
    <property type="molecule type" value="Genomic_DNA"/>
</dbReference>
<feature type="transmembrane region" description="Helical" evidence="1">
    <location>
        <begin position="103"/>
        <end position="120"/>
    </location>
</feature>
<evidence type="ECO:0000256" key="1">
    <source>
        <dbReference type="SAM" id="Phobius"/>
    </source>
</evidence>
<keyword evidence="1" id="KW-1133">Transmembrane helix</keyword>
<feature type="transmembrane region" description="Helical" evidence="1">
    <location>
        <begin position="141"/>
        <end position="160"/>
    </location>
</feature>